<dbReference type="Proteomes" id="UP000290244">
    <property type="component" value="Chromosome"/>
</dbReference>
<dbReference type="RefSeq" id="WP_130602398.1">
    <property type="nucleotide sequence ID" value="NZ_CP034759.1"/>
</dbReference>
<dbReference type="AlphaFoldDB" id="A0A4P6P4B2"/>
<reference evidence="1 2" key="1">
    <citation type="submission" date="2018-12" db="EMBL/GenBank/DDBJ databases">
        <title>Complete genome of Litorilituus sediminis.</title>
        <authorList>
            <person name="Liu A."/>
            <person name="Rong J."/>
        </authorList>
    </citation>
    <scope>NUCLEOTIDE SEQUENCE [LARGE SCALE GENOMIC DNA]</scope>
    <source>
        <strain evidence="1 2">JCM 17549</strain>
    </source>
</reference>
<protein>
    <recommendedName>
        <fullName evidence="3">Glycosyltransferase subfamily 4-like N-terminal domain-containing protein</fullName>
    </recommendedName>
</protein>
<gene>
    <name evidence="1" type="ORF">EMK97_11760</name>
</gene>
<evidence type="ECO:0008006" key="3">
    <source>
        <dbReference type="Google" id="ProtNLM"/>
    </source>
</evidence>
<keyword evidence="2" id="KW-1185">Reference proteome</keyword>
<evidence type="ECO:0000313" key="1">
    <source>
        <dbReference type="EMBL" id="QBG36341.1"/>
    </source>
</evidence>
<evidence type="ECO:0000313" key="2">
    <source>
        <dbReference type="Proteomes" id="UP000290244"/>
    </source>
</evidence>
<dbReference type="KEGG" id="lsd:EMK97_11760"/>
<organism evidence="1 2">
    <name type="scientific">Litorilituus sediminis</name>
    <dbReference type="NCBI Taxonomy" id="718192"/>
    <lineage>
        <taxon>Bacteria</taxon>
        <taxon>Pseudomonadati</taxon>
        <taxon>Pseudomonadota</taxon>
        <taxon>Gammaproteobacteria</taxon>
        <taxon>Alteromonadales</taxon>
        <taxon>Colwelliaceae</taxon>
        <taxon>Litorilituus</taxon>
    </lineage>
</organism>
<dbReference type="Gene3D" id="3.40.50.2000">
    <property type="entry name" value="Glycogen Phosphorylase B"/>
    <property type="match status" value="2"/>
</dbReference>
<dbReference type="OrthoDB" id="9794575at2"/>
<name>A0A4P6P4B2_9GAMM</name>
<dbReference type="EMBL" id="CP034759">
    <property type="protein sequence ID" value="QBG36341.1"/>
    <property type="molecule type" value="Genomic_DNA"/>
</dbReference>
<proteinExistence type="predicted"/>
<sequence>MAKQKTVLLVAFDFPPATSPGVERTLKFAKYIQQCGWQPIVLTVNQETFSHSETELELEHTFPVYRTFCLDVSKHLAYKGKYFGWMKKPDRYWGWCFTAIPKGVALVKKFQVSAVFSTYPLLTSHLVAGGIAKLTATPWLADYRDPLQCYYDEEVYDSFSVHRWLDRLVIKHCTKAVFVTKTAMSLYQKLHPSQEKNKFCCIANGFDTSNLLPLEAAEIETEQRFVLLHTGSLYARGRDPQVLFLALSQLKKQGDISSANFVLRLRGEHNQGIYQPKAQALDIDDLIEFLPRVSHAQCLLEMQQVSALLVVQGDIFYSQIPGKLYEYLASNKPIMALTKQGTETANLVTKEHGAYQVNSVEDVVAQIKSLVNTPERIKRDVDKYERKYRAFELAQLLDNICQNEFESKGL</sequence>
<dbReference type="SUPFAM" id="SSF53756">
    <property type="entry name" value="UDP-Glycosyltransferase/glycogen phosphorylase"/>
    <property type="match status" value="1"/>
</dbReference>
<accession>A0A4P6P4B2</accession>